<accession>A0A2S5G9G0</accession>
<name>A0A2S5G9G0_9BACL</name>
<gene>
    <name evidence="1" type="ORF">C4B60_13845</name>
</gene>
<reference evidence="1 2" key="1">
    <citation type="submission" date="2018-02" db="EMBL/GenBank/DDBJ databases">
        <title>Jeotgalibacillus proteolyticum sp. nov. a protease producing bacterium isolated from ocean sediments of Laizhou Bay.</title>
        <authorList>
            <person name="Li Y."/>
        </authorList>
    </citation>
    <scope>NUCLEOTIDE SEQUENCE [LARGE SCALE GENOMIC DNA]</scope>
    <source>
        <strain evidence="1 2">22-7</strain>
    </source>
</reference>
<proteinExistence type="predicted"/>
<dbReference type="EMBL" id="PREZ01000005">
    <property type="protein sequence ID" value="PPA69626.1"/>
    <property type="molecule type" value="Genomic_DNA"/>
</dbReference>
<keyword evidence="2" id="KW-1185">Reference proteome</keyword>
<dbReference type="Proteomes" id="UP000239047">
    <property type="component" value="Unassembled WGS sequence"/>
</dbReference>
<sequence>MKEFNPLIGRYGGVVKKSTMADTSYQFKIEVKGTEGVGLNLDCAHKISDSARKSEIVLTNLNLVHKYLHIQS</sequence>
<dbReference type="RefSeq" id="WP_104058619.1">
    <property type="nucleotide sequence ID" value="NZ_PREZ01000005.1"/>
</dbReference>
<organism evidence="1 2">
    <name type="scientific">Jeotgalibacillus proteolyticus</name>
    <dbReference type="NCBI Taxonomy" id="2082395"/>
    <lineage>
        <taxon>Bacteria</taxon>
        <taxon>Bacillati</taxon>
        <taxon>Bacillota</taxon>
        <taxon>Bacilli</taxon>
        <taxon>Bacillales</taxon>
        <taxon>Caryophanaceae</taxon>
        <taxon>Jeotgalibacillus</taxon>
    </lineage>
</organism>
<evidence type="ECO:0000313" key="1">
    <source>
        <dbReference type="EMBL" id="PPA69626.1"/>
    </source>
</evidence>
<evidence type="ECO:0000313" key="2">
    <source>
        <dbReference type="Proteomes" id="UP000239047"/>
    </source>
</evidence>
<dbReference type="AlphaFoldDB" id="A0A2S5G9G0"/>
<protein>
    <submittedName>
        <fullName evidence="1">Uncharacterized protein</fullName>
    </submittedName>
</protein>
<comment type="caution">
    <text evidence="1">The sequence shown here is derived from an EMBL/GenBank/DDBJ whole genome shotgun (WGS) entry which is preliminary data.</text>
</comment>